<sequence length="574" mass="61615">MAIFDYKGLSAEANRKLFNDVYDIITYTQYLIDTPTAGWKQLSAETLDYKGITDKRGTYYGEQSSVATAQAEVLGQYDQAGNLVKIAIGFRGTGGPPEAGIQDYLHDFKNNFQAAFDPQGFGTEYPYLAFGNLLSSVASYASQHGLAGQDIVIGGASLGGMAVNSMADLSEDRWDGFYKDSSYVAVVSPSLSTSQKVLNLGAENDPVFRLMENGQLTWGSLGAHDSPVELTTDNIISFNSHYASFWQNLLPHSVFNPLSWLVHEPAEIAAYLKRIADSEFYELTHEDSTIVVSNLSPEAGSTTWVENLGRYGSTHSGPTFVLGTENDDLLRGGAGNDYLEGGGGNDVFQTGGGYNMVLGGQGSNTLDLRGSLSQFQLAYDSAKDDLNDGPNTLYVRDGLGGISVLSDIDTLTSQETTWIFFNKTVSHDVTVDGLRTGNEMTAYQHSVNGNAQENQLAATIDGDWLFGKNGNDVLSSDKANVTFVGGNGNDTLNSQGGGNNTFLFHGNFGQDQVFGFHASDNLKFIGVGAAADNPDYRDFASEVDNNTVFHFGENSVTLVGVGLDSLSSYGVTIA</sequence>
<dbReference type="PATRIC" id="fig|587753.10.peg.3785"/>
<dbReference type="Pfam" id="PF00353">
    <property type="entry name" value="HemolysinCabind"/>
    <property type="match status" value="2"/>
</dbReference>
<dbReference type="OrthoDB" id="7010652at2"/>
<dbReference type="AlphaFoldDB" id="A0A0D5Y1N5"/>
<dbReference type="InterPro" id="IPR001343">
    <property type="entry name" value="Hemolysn_Ca-bd"/>
</dbReference>
<protein>
    <submittedName>
        <fullName evidence="2">Triacylglycerol lipase</fullName>
        <ecNumber evidence="2">3.1.1.3</ecNumber>
    </submittedName>
</protein>
<evidence type="ECO:0000313" key="3">
    <source>
        <dbReference type="Proteomes" id="UP000032748"/>
    </source>
</evidence>
<dbReference type="PROSITE" id="PS00330">
    <property type="entry name" value="HEMOLYSIN_CALCIUM"/>
    <property type="match status" value="1"/>
</dbReference>
<organism evidence="2 3">
    <name type="scientific">Pseudomonas chlororaphis</name>
    <dbReference type="NCBI Taxonomy" id="587753"/>
    <lineage>
        <taxon>Bacteria</taxon>
        <taxon>Pseudomonadati</taxon>
        <taxon>Pseudomonadota</taxon>
        <taxon>Gammaproteobacteria</taxon>
        <taxon>Pseudomonadales</taxon>
        <taxon>Pseudomonadaceae</taxon>
        <taxon>Pseudomonas</taxon>
    </lineage>
</organism>
<dbReference type="InterPro" id="IPR018511">
    <property type="entry name" value="Hemolysin-typ_Ca-bd_CS"/>
</dbReference>
<keyword evidence="1" id="KW-0106">Calcium</keyword>
<accession>A0A0D5Y1N5</accession>
<dbReference type="Proteomes" id="UP000032748">
    <property type="component" value="Chromosome"/>
</dbReference>
<proteinExistence type="predicted"/>
<evidence type="ECO:0000313" key="2">
    <source>
        <dbReference type="EMBL" id="AKA25248.1"/>
    </source>
</evidence>
<dbReference type="RefSeq" id="WP_045884105.1">
    <property type="nucleotide sequence ID" value="NZ_CP011110.1"/>
</dbReference>
<dbReference type="InterPro" id="IPR029058">
    <property type="entry name" value="AB_hydrolase_fold"/>
</dbReference>
<name>A0A0D5Y1N5_9PSED</name>
<gene>
    <name evidence="2" type="ORF">PCL1606_37970</name>
</gene>
<dbReference type="Gene3D" id="2.150.10.10">
    <property type="entry name" value="Serralysin-like metalloprotease, C-terminal"/>
    <property type="match status" value="1"/>
</dbReference>
<dbReference type="KEGG" id="pcz:PCL1606_37970"/>
<keyword evidence="2" id="KW-0378">Hydrolase</keyword>
<reference evidence="2 3" key="1">
    <citation type="journal article" date="2015" name="Mol. Plant Microbe Interact.">
        <title>Comparative Genomic Analysis of Pseudomonas chlororaphis PCL1606 Reveals New Insight into Antifungal Compounds Involved in Biocontrol.</title>
        <authorList>
            <person name="Calderon C.E."/>
            <person name="Ramos C."/>
            <person name="de Vicente A."/>
            <person name="Cazorla F.M."/>
        </authorList>
    </citation>
    <scope>NUCLEOTIDE SEQUENCE [LARGE SCALE GENOMIC DNA]</scope>
    <source>
        <strain evidence="2 3">PCL1606</strain>
    </source>
</reference>
<dbReference type="EMBL" id="CP011110">
    <property type="protein sequence ID" value="AKA25248.1"/>
    <property type="molecule type" value="Genomic_DNA"/>
</dbReference>
<dbReference type="SUPFAM" id="SSF53474">
    <property type="entry name" value="alpha/beta-Hydrolases"/>
    <property type="match status" value="1"/>
</dbReference>
<dbReference type="PRINTS" id="PR00313">
    <property type="entry name" value="CABNDNGRPT"/>
</dbReference>
<dbReference type="EC" id="3.1.1.3" evidence="2"/>
<dbReference type="SUPFAM" id="SSF51120">
    <property type="entry name" value="beta-Roll"/>
    <property type="match status" value="2"/>
</dbReference>
<dbReference type="GO" id="GO:0005509">
    <property type="term" value="F:calcium ion binding"/>
    <property type="evidence" value="ECO:0007669"/>
    <property type="project" value="InterPro"/>
</dbReference>
<dbReference type="GO" id="GO:0004806">
    <property type="term" value="F:triacylglycerol lipase activity"/>
    <property type="evidence" value="ECO:0007669"/>
    <property type="project" value="UniProtKB-EC"/>
</dbReference>
<evidence type="ECO:0000256" key="1">
    <source>
        <dbReference type="ARBA" id="ARBA00022837"/>
    </source>
</evidence>
<dbReference type="Gene3D" id="3.40.50.1820">
    <property type="entry name" value="alpha/beta hydrolase"/>
    <property type="match status" value="1"/>
</dbReference>
<dbReference type="InterPro" id="IPR011049">
    <property type="entry name" value="Serralysin-like_metalloprot_C"/>
</dbReference>